<protein>
    <submittedName>
        <fullName evidence="4">Rab-like protein 3</fullName>
    </submittedName>
</protein>
<dbReference type="InterPro" id="IPR025662">
    <property type="entry name" value="Sigma_54_int_dom_ATP-bd_1"/>
</dbReference>
<evidence type="ECO:0000313" key="4">
    <source>
        <dbReference type="EMBL" id="KAF9584168.1"/>
    </source>
</evidence>
<dbReference type="SUPFAM" id="SSF52540">
    <property type="entry name" value="P-loop containing nucleoside triphosphate hydrolases"/>
    <property type="match status" value="1"/>
</dbReference>
<dbReference type="PROSITE" id="PS00675">
    <property type="entry name" value="SIGMA54_INTERACT_1"/>
    <property type="match status" value="1"/>
</dbReference>
<name>A0A9P6KGM0_9FUNG</name>
<feature type="region of interest" description="Disordered" evidence="3">
    <location>
        <begin position="246"/>
        <end position="307"/>
    </location>
</feature>
<dbReference type="GO" id="GO:0005525">
    <property type="term" value="F:GTP binding"/>
    <property type="evidence" value="ECO:0007669"/>
    <property type="project" value="UniProtKB-KW"/>
</dbReference>
<evidence type="ECO:0000256" key="3">
    <source>
        <dbReference type="SAM" id="MobiDB-lite"/>
    </source>
</evidence>
<feature type="compositionally biased region" description="Polar residues" evidence="3">
    <location>
        <begin position="293"/>
        <end position="303"/>
    </location>
</feature>
<sequence length="389" mass="42058">MDVDNSVRILILGDSGVGKSSLVHILCHNEPLRAPNPTVGCNVDVRLHSNTTPSAPAIASIRSALPSLLYRNNGPADPSISSQQQQQQQQQQSQSLSFIEFYDVSGSPAVRHPKSRSAFYNGVSYHGIILVHDLCNRRSYDNLWRWMSDYMEGLQSVSGSDNYSYTSSGGYFDNGPNVPLMVVGTKKDLAPSYDQSGLATATTNDLATKYDGEAITLCAISLSDFMPNSSTSIAFNLFFNRVVDRNSSSSTSTTTFSRSRMASGQNPVYPNNNNNSISRSPTPTHNTPRAPPTTLSNGQTASSQDHESPIPIMDFATFTGASSPARTSSPFSETRDTPPYGAGRSTTPTGTMPYKSSLRAHHDKNRSTFSQYSNMSVPVFTSNSGGSRS</sequence>
<dbReference type="AlphaFoldDB" id="A0A9P6KGM0"/>
<dbReference type="PRINTS" id="PR00449">
    <property type="entry name" value="RASTRNSFRMNG"/>
</dbReference>
<feature type="compositionally biased region" description="Polar residues" evidence="3">
    <location>
        <begin position="321"/>
        <end position="332"/>
    </location>
</feature>
<keyword evidence="1" id="KW-0547">Nucleotide-binding</keyword>
<feature type="compositionally biased region" description="Low complexity" evidence="3">
    <location>
        <begin position="247"/>
        <end position="283"/>
    </location>
</feature>
<gene>
    <name evidence="4" type="primary">RABL3</name>
    <name evidence="4" type="ORF">BGW38_007354</name>
</gene>
<evidence type="ECO:0000256" key="2">
    <source>
        <dbReference type="ARBA" id="ARBA00023134"/>
    </source>
</evidence>
<dbReference type="Gene3D" id="3.40.50.300">
    <property type="entry name" value="P-loop containing nucleotide triphosphate hydrolases"/>
    <property type="match status" value="1"/>
</dbReference>
<evidence type="ECO:0000313" key="5">
    <source>
        <dbReference type="Proteomes" id="UP000780801"/>
    </source>
</evidence>
<evidence type="ECO:0000256" key="1">
    <source>
        <dbReference type="ARBA" id="ARBA00022741"/>
    </source>
</evidence>
<dbReference type="PANTHER" id="PTHR24073">
    <property type="entry name" value="DRAB5-RELATED"/>
    <property type="match status" value="1"/>
</dbReference>
<keyword evidence="2" id="KW-0342">GTP-binding</keyword>
<proteinExistence type="predicted"/>
<dbReference type="SMART" id="SM00175">
    <property type="entry name" value="RAB"/>
    <property type="match status" value="1"/>
</dbReference>
<dbReference type="Proteomes" id="UP000780801">
    <property type="component" value="Unassembled WGS sequence"/>
</dbReference>
<keyword evidence="5" id="KW-1185">Reference proteome</keyword>
<dbReference type="EMBL" id="JAABOA010000484">
    <property type="protein sequence ID" value="KAF9584168.1"/>
    <property type="molecule type" value="Genomic_DNA"/>
</dbReference>
<feature type="compositionally biased region" description="Polar residues" evidence="3">
    <location>
        <begin position="367"/>
        <end position="389"/>
    </location>
</feature>
<organism evidence="4 5">
    <name type="scientific">Lunasporangiospora selenospora</name>
    <dbReference type="NCBI Taxonomy" id="979761"/>
    <lineage>
        <taxon>Eukaryota</taxon>
        <taxon>Fungi</taxon>
        <taxon>Fungi incertae sedis</taxon>
        <taxon>Mucoromycota</taxon>
        <taxon>Mortierellomycotina</taxon>
        <taxon>Mortierellomycetes</taxon>
        <taxon>Mortierellales</taxon>
        <taxon>Mortierellaceae</taxon>
        <taxon>Lunasporangiospora</taxon>
    </lineage>
</organism>
<dbReference type="InterPro" id="IPR027417">
    <property type="entry name" value="P-loop_NTPase"/>
</dbReference>
<accession>A0A9P6KGM0</accession>
<dbReference type="OrthoDB" id="8954335at2759"/>
<comment type="caution">
    <text evidence="4">The sequence shown here is derived from an EMBL/GenBank/DDBJ whole genome shotgun (WGS) entry which is preliminary data.</text>
</comment>
<reference evidence="4" key="1">
    <citation type="journal article" date="2020" name="Fungal Divers.">
        <title>Resolving the Mortierellaceae phylogeny through synthesis of multi-gene phylogenetics and phylogenomics.</title>
        <authorList>
            <person name="Vandepol N."/>
            <person name="Liber J."/>
            <person name="Desiro A."/>
            <person name="Na H."/>
            <person name="Kennedy M."/>
            <person name="Barry K."/>
            <person name="Grigoriev I.V."/>
            <person name="Miller A.N."/>
            <person name="O'Donnell K."/>
            <person name="Stajich J.E."/>
            <person name="Bonito G."/>
        </authorList>
    </citation>
    <scope>NUCLEOTIDE SEQUENCE</scope>
    <source>
        <strain evidence="4">KOD1015</strain>
    </source>
</reference>
<feature type="region of interest" description="Disordered" evidence="3">
    <location>
        <begin position="321"/>
        <end position="389"/>
    </location>
</feature>
<dbReference type="PROSITE" id="PS51419">
    <property type="entry name" value="RAB"/>
    <property type="match status" value="1"/>
</dbReference>